<evidence type="ECO:0000313" key="3">
    <source>
        <dbReference type="EMBL" id="BCJ90992.1"/>
    </source>
</evidence>
<feature type="transmembrane region" description="Helical" evidence="1">
    <location>
        <begin position="39"/>
        <end position="57"/>
    </location>
</feature>
<dbReference type="AlphaFoldDB" id="A0A6S6QUR5"/>
<dbReference type="Proteomes" id="UP000515317">
    <property type="component" value="Chromosome"/>
</dbReference>
<sequence>MSLTSVATLFAAAGVLLLGTVVNRSVPFLSRYAIPDPITGGLIFALAAWGAQAFAGFELRFDPVVSGPLLLAFFASVGLSADFRDLGRGGLTLIRYLLVLAPFVALQNVIGIFTARAIDLPPTMGLIVGSITLVGGHGTGAAYASLFDTNYNLTTALPIAMAAATFGLILGGVTGGPVGNTIITRFNLSGQKPRGRGREKTEVEIITVTHLISALAAITICMLIGDQLASLMADAVVKLPAFVWALLTGVILRNVFQIAGIWRMSSRPTDLLGGMGLGLFLALAMMQLRLWEFADLVGPLAVILIAQTIACAAYAIFVAFPGMGRDYDAALMAAGVIGFCMGSTATAVAITQALEARHGPSRQARLIVPLTGAFFIDLVNAAILAGFLSMRWFS</sequence>
<keyword evidence="1" id="KW-0813">Transport</keyword>
<dbReference type="HAMAP" id="MF_02062">
    <property type="entry name" value="GltS"/>
    <property type="match status" value="1"/>
</dbReference>
<keyword evidence="1" id="KW-1133">Transmembrane helix</keyword>
<feature type="transmembrane region" description="Helical" evidence="1">
    <location>
        <begin position="64"/>
        <end position="81"/>
    </location>
</feature>
<proteinExistence type="inferred from homology"/>
<keyword evidence="1" id="KW-0472">Membrane</keyword>
<dbReference type="PANTHER" id="PTHR36178:SF1">
    <property type="entry name" value="SODIUM_GLUTAMATE SYMPORTER"/>
    <property type="match status" value="1"/>
</dbReference>
<dbReference type="NCBIfam" id="TIGR00210">
    <property type="entry name" value="gltS"/>
    <property type="match status" value="1"/>
</dbReference>
<keyword evidence="4" id="KW-1185">Reference proteome</keyword>
<keyword evidence="1" id="KW-0812">Transmembrane</keyword>
<feature type="transmembrane region" description="Helical" evidence="1">
    <location>
        <begin position="366"/>
        <end position="388"/>
    </location>
</feature>
<comment type="subcellular location">
    <subcellularLocation>
        <location evidence="1">Cell inner membrane</location>
        <topology evidence="1">Multi-pass membrane protein</topology>
    </subcellularLocation>
</comment>
<keyword evidence="1" id="KW-0915">Sodium</keyword>
<reference evidence="3 4" key="1">
    <citation type="submission" date="2020-08" db="EMBL/GenBank/DDBJ databases">
        <title>Genome sequence of Rhizobiales bacterium strain IZ6.</title>
        <authorList>
            <person name="Nakai R."/>
            <person name="Naganuma T."/>
        </authorList>
    </citation>
    <scope>NUCLEOTIDE SEQUENCE [LARGE SCALE GENOMIC DNA]</scope>
    <source>
        <strain evidence="3 4">IZ6</strain>
    </source>
</reference>
<protein>
    <recommendedName>
        <fullName evidence="1 2">Sodium/glutamate symporter</fullName>
    </recommendedName>
</protein>
<keyword evidence="1" id="KW-0997">Cell inner membrane</keyword>
<feature type="transmembrane region" description="Helical" evidence="1">
    <location>
        <begin position="296"/>
        <end position="317"/>
    </location>
</feature>
<keyword evidence="1" id="KW-0029">Amino-acid transport</keyword>
<keyword evidence="1" id="KW-1003">Cell membrane</keyword>
<feature type="transmembrane region" description="Helical" evidence="1">
    <location>
        <begin position="329"/>
        <end position="354"/>
    </location>
</feature>
<dbReference type="GO" id="GO:0005886">
    <property type="term" value="C:plasma membrane"/>
    <property type="evidence" value="ECO:0007669"/>
    <property type="project" value="UniProtKB-SubCell"/>
</dbReference>
<evidence type="ECO:0000313" key="4">
    <source>
        <dbReference type="Proteomes" id="UP000515317"/>
    </source>
</evidence>
<feature type="transmembrane region" description="Helical" evidence="1">
    <location>
        <begin position="125"/>
        <end position="147"/>
    </location>
</feature>
<feature type="transmembrane region" description="Helical" evidence="1">
    <location>
        <begin position="159"/>
        <end position="183"/>
    </location>
</feature>
<feature type="transmembrane region" description="Helical" evidence="1">
    <location>
        <begin position="203"/>
        <end position="225"/>
    </location>
</feature>
<gene>
    <name evidence="1 3" type="primary">gltS</name>
    <name evidence="3" type="ORF">IZ6_17270</name>
</gene>
<feature type="transmembrane region" description="Helical" evidence="1">
    <location>
        <begin position="271"/>
        <end position="290"/>
    </location>
</feature>
<dbReference type="KEGG" id="tso:IZ6_17270"/>
<feature type="transmembrane region" description="Helical" evidence="1">
    <location>
        <begin position="237"/>
        <end position="259"/>
    </location>
</feature>
<dbReference type="GO" id="GO:0015501">
    <property type="term" value="F:glutamate:sodium symporter activity"/>
    <property type="evidence" value="ECO:0007669"/>
    <property type="project" value="UniProtKB-UniRule"/>
</dbReference>
<dbReference type="RefSeq" id="WP_222874676.1">
    <property type="nucleotide sequence ID" value="NZ_AP023361.1"/>
</dbReference>
<keyword evidence="1" id="KW-0739">Sodium transport</keyword>
<dbReference type="PANTHER" id="PTHR36178">
    <property type="entry name" value="SLR0625 PROTEIN"/>
    <property type="match status" value="1"/>
</dbReference>
<accession>A0A6S6QUR5</accession>
<comment type="function">
    <text evidence="1">Catalyzes the sodium-dependent transport of glutamate.</text>
</comment>
<organism evidence="3 4">
    <name type="scientific">Terrihabitans soli</name>
    <dbReference type="NCBI Taxonomy" id="708113"/>
    <lineage>
        <taxon>Bacteria</taxon>
        <taxon>Pseudomonadati</taxon>
        <taxon>Pseudomonadota</taxon>
        <taxon>Alphaproteobacteria</taxon>
        <taxon>Hyphomicrobiales</taxon>
        <taxon>Terrihabitans</taxon>
    </lineage>
</organism>
<dbReference type="EMBL" id="AP023361">
    <property type="protein sequence ID" value="BCJ90992.1"/>
    <property type="molecule type" value="Genomic_DNA"/>
</dbReference>
<name>A0A6S6QUR5_9HYPH</name>
<feature type="transmembrane region" description="Helical" evidence="1">
    <location>
        <begin position="93"/>
        <end position="113"/>
    </location>
</feature>
<comment type="similarity">
    <text evidence="1">Belongs to the glutamate:Na(+) symporter (ESS) (TC 2.A.27) family.</text>
</comment>
<evidence type="ECO:0000256" key="2">
    <source>
        <dbReference type="NCBIfam" id="TIGR00210"/>
    </source>
</evidence>
<evidence type="ECO:0000256" key="1">
    <source>
        <dbReference type="HAMAP-Rule" id="MF_02062"/>
    </source>
</evidence>
<dbReference type="InterPro" id="IPR004445">
    <property type="entry name" value="GltS"/>
</dbReference>
<keyword evidence="1" id="KW-0769">Symport</keyword>
<dbReference type="GO" id="GO:0015813">
    <property type="term" value="P:L-glutamate transmembrane transport"/>
    <property type="evidence" value="ECO:0007669"/>
    <property type="project" value="UniProtKB-UniRule"/>
</dbReference>
<dbReference type="Pfam" id="PF03616">
    <property type="entry name" value="Glt_symporter"/>
    <property type="match status" value="1"/>
</dbReference>
<keyword evidence="1" id="KW-0406">Ion transport</keyword>